<protein>
    <submittedName>
        <fullName evidence="1">Uncharacterized protein</fullName>
    </submittedName>
</protein>
<evidence type="ECO:0000313" key="1">
    <source>
        <dbReference type="EMBL" id="ABS48194.1"/>
    </source>
</evidence>
<accession>A0A0U1QZH0</accession>
<proteinExistence type="predicted"/>
<dbReference type="AlphaFoldDB" id="A0A0U1QZH0"/>
<dbReference type="EMBL" id="CP000720">
    <property type="protein sequence ID" value="ABS48194.1"/>
    <property type="molecule type" value="Genomic_DNA"/>
</dbReference>
<evidence type="ECO:0000313" key="2">
    <source>
        <dbReference type="Proteomes" id="UP000002412"/>
    </source>
</evidence>
<gene>
    <name evidence="1" type="ordered locus">YpsIP31758_1195</name>
</gene>
<dbReference type="KEGG" id="ypi:YpsIP31758_1195"/>
<reference evidence="1 2" key="1">
    <citation type="journal article" date="2007" name="PLoS Genet.">
        <title>The complete genome sequence of Yersinia pseudotuberculosis IP31758, the causative agent of Far East scarlet-like fever.</title>
        <authorList>
            <person name="Eppinger M."/>
            <person name="Rosovitz M.J."/>
            <person name="Fricke W.F."/>
            <person name="Rasko D.A."/>
            <person name="Kokorina G."/>
            <person name="Fayolle C."/>
            <person name="Lindler L.E."/>
            <person name="Carniel E."/>
            <person name="Ravel J."/>
        </authorList>
    </citation>
    <scope>NUCLEOTIDE SEQUENCE [LARGE SCALE GENOMIC DNA]</scope>
    <source>
        <strain evidence="1 2">IP 31758</strain>
    </source>
</reference>
<dbReference type="HOGENOM" id="CLU_3279078_0_0_6"/>
<organism evidence="1 2">
    <name type="scientific">Yersinia pseudotuberculosis serotype O:1b (strain IP 31758)</name>
    <dbReference type="NCBI Taxonomy" id="349747"/>
    <lineage>
        <taxon>Bacteria</taxon>
        <taxon>Pseudomonadati</taxon>
        <taxon>Pseudomonadota</taxon>
        <taxon>Gammaproteobacteria</taxon>
        <taxon>Enterobacterales</taxon>
        <taxon>Yersiniaceae</taxon>
        <taxon>Yersinia</taxon>
    </lineage>
</organism>
<sequence length="41" mass="4944">MDIFCHVWRIPKIPFLLDITVVRARITDFETRLFAALLQRQ</sequence>
<dbReference type="Proteomes" id="UP000002412">
    <property type="component" value="Chromosome"/>
</dbReference>
<name>A0A0U1QZH0_YERP3</name>